<dbReference type="AlphaFoldDB" id="A0A0B6AJ71"/>
<gene>
    <name evidence="1" type="ORF">BG04_37</name>
</gene>
<dbReference type="Pfam" id="PF00583">
    <property type="entry name" value="Acetyltransf_1"/>
    <property type="match status" value="1"/>
</dbReference>
<evidence type="ECO:0000313" key="1">
    <source>
        <dbReference type="EMBL" id="AJI21112.1"/>
    </source>
</evidence>
<dbReference type="RefSeq" id="WP_034650700.1">
    <property type="nucleotide sequence ID" value="NZ_BCVB01000006.1"/>
</dbReference>
<dbReference type="SUPFAM" id="SSF55729">
    <property type="entry name" value="Acyl-CoA N-acyltransferases (Nat)"/>
    <property type="match status" value="1"/>
</dbReference>
<accession>A0A0B6AJ71</accession>
<dbReference type="PANTHER" id="PTHR43072:SF60">
    <property type="entry name" value="L-2,4-DIAMINOBUTYRIC ACID ACETYLTRANSFERASE"/>
    <property type="match status" value="1"/>
</dbReference>
<keyword evidence="1" id="KW-0808">Transferase</keyword>
<dbReference type="Gene3D" id="3.40.630.30">
    <property type="match status" value="1"/>
</dbReference>
<dbReference type="Proteomes" id="UP000031829">
    <property type="component" value="Chromosome"/>
</dbReference>
<name>A0A0B6AJ71_PRIM2</name>
<dbReference type="GO" id="GO:0016747">
    <property type="term" value="F:acyltransferase activity, transferring groups other than amino-acyl groups"/>
    <property type="evidence" value="ECO:0007669"/>
    <property type="project" value="InterPro"/>
</dbReference>
<dbReference type="PROSITE" id="PS51186">
    <property type="entry name" value="GNAT"/>
    <property type="match status" value="1"/>
</dbReference>
<dbReference type="CDD" id="cd04301">
    <property type="entry name" value="NAT_SF"/>
    <property type="match status" value="1"/>
</dbReference>
<dbReference type="KEGG" id="bmeg:BG04_37"/>
<proteinExistence type="predicted"/>
<dbReference type="InterPro" id="IPR016181">
    <property type="entry name" value="Acyl_CoA_acyltransferase"/>
</dbReference>
<sequence>MSLRTLKNGIGVTIREAESKDAEKMIAFYNRVGGESDFLSFGEGEFLRPVSEYEVFLASVKQEQNSLIVVAEKEEEIISIASITSPQNPRNKHVGTLGIVVDKSYSGLGLGRQLMIELIEWARMNKQTKKIELVTREDNQRAISLYKQLGFQIEGLKEKDTYINGLYYNTMLMGLHL</sequence>
<evidence type="ECO:0000313" key="2">
    <source>
        <dbReference type="Proteomes" id="UP000031829"/>
    </source>
</evidence>
<dbReference type="InterPro" id="IPR000182">
    <property type="entry name" value="GNAT_dom"/>
</dbReference>
<reference evidence="1 2" key="1">
    <citation type="journal article" date="2015" name="Genome Announc.">
        <title>Complete genome sequences for 35 biothreat assay-relevant bacillus species.</title>
        <authorList>
            <person name="Johnson S.L."/>
            <person name="Daligault H.E."/>
            <person name="Davenport K.W."/>
            <person name="Jaissle J."/>
            <person name="Frey K.G."/>
            <person name="Ladner J.T."/>
            <person name="Broomall S.M."/>
            <person name="Bishop-Lilly K.A."/>
            <person name="Bruce D.C."/>
            <person name="Gibbons H.S."/>
            <person name="Coyne S.R."/>
            <person name="Lo C.C."/>
            <person name="Meincke L."/>
            <person name="Munk A.C."/>
            <person name="Koroleva G.I."/>
            <person name="Rosenzweig C.N."/>
            <person name="Palacios G.F."/>
            <person name="Redden C.L."/>
            <person name="Minogue T.D."/>
            <person name="Chain P.S."/>
        </authorList>
    </citation>
    <scope>NUCLEOTIDE SEQUENCE [LARGE SCALE GENOMIC DNA]</scope>
    <source>
        <strain evidence="2">ATCC 14581 / DSM 32 / JCM 2506 / NBRC 15308 / NCIMB 9376 / NCTC 10342 / NRRL B-14308 / VKM B-512</strain>
    </source>
</reference>
<dbReference type="GeneID" id="93643562"/>
<dbReference type="EMBL" id="CP009920">
    <property type="protein sequence ID" value="AJI21112.1"/>
    <property type="molecule type" value="Genomic_DNA"/>
</dbReference>
<dbReference type="HOGENOM" id="CLU_013985_19_1_9"/>
<organism evidence="1 2">
    <name type="scientific">Priestia megaterium (strain ATCC 14581 / DSM 32 / CCUG 1817 / JCM 2506 / NBRC 15308 / NCIMB 9376 / NCTC 10342 / NRRL B-14308 / VKM B-512 / Ford 19)</name>
    <name type="common">Bacillus megaterium</name>
    <dbReference type="NCBI Taxonomy" id="1348623"/>
    <lineage>
        <taxon>Bacteria</taxon>
        <taxon>Bacillati</taxon>
        <taxon>Bacillota</taxon>
        <taxon>Bacilli</taxon>
        <taxon>Bacillales</taxon>
        <taxon>Bacillaceae</taxon>
        <taxon>Priestia</taxon>
    </lineage>
</organism>
<dbReference type="PANTHER" id="PTHR43072">
    <property type="entry name" value="N-ACETYLTRANSFERASE"/>
    <property type="match status" value="1"/>
</dbReference>
<protein>
    <submittedName>
        <fullName evidence="1">Acetyltransferase domain protein</fullName>
    </submittedName>
</protein>